<accession>A0A1F5X203</accession>
<dbReference type="AlphaFoldDB" id="A0A1F5X203"/>
<evidence type="ECO:0000313" key="3">
    <source>
        <dbReference type="Proteomes" id="UP000178299"/>
    </source>
</evidence>
<feature type="transmembrane region" description="Helical" evidence="1">
    <location>
        <begin position="6"/>
        <end position="29"/>
    </location>
</feature>
<comment type="caution">
    <text evidence="2">The sequence shown here is derived from an EMBL/GenBank/DDBJ whole genome shotgun (WGS) entry which is preliminary data.</text>
</comment>
<dbReference type="EMBL" id="MFHS01000005">
    <property type="protein sequence ID" value="OGF81863.1"/>
    <property type="molecule type" value="Genomic_DNA"/>
</dbReference>
<keyword evidence="1" id="KW-0472">Membrane</keyword>
<protein>
    <submittedName>
        <fullName evidence="2">Uncharacterized protein</fullName>
    </submittedName>
</protein>
<organism evidence="2 3">
    <name type="scientific">Candidatus Giovannonibacteria bacterium RIFCSPHIGHO2_12_44_12</name>
    <dbReference type="NCBI Taxonomy" id="1798340"/>
    <lineage>
        <taxon>Bacteria</taxon>
        <taxon>Candidatus Giovannoniibacteriota</taxon>
    </lineage>
</organism>
<proteinExistence type="predicted"/>
<evidence type="ECO:0000256" key="1">
    <source>
        <dbReference type="SAM" id="Phobius"/>
    </source>
</evidence>
<feature type="transmembrane region" description="Helical" evidence="1">
    <location>
        <begin position="41"/>
        <end position="64"/>
    </location>
</feature>
<dbReference type="Proteomes" id="UP000178299">
    <property type="component" value="Unassembled WGS sequence"/>
</dbReference>
<gene>
    <name evidence="2" type="ORF">A2W48_00730</name>
</gene>
<keyword evidence="1" id="KW-0812">Transmembrane</keyword>
<keyword evidence="1" id="KW-1133">Transmembrane helix</keyword>
<reference evidence="2 3" key="1">
    <citation type="journal article" date="2016" name="Nat. Commun.">
        <title>Thousands of microbial genomes shed light on interconnected biogeochemical processes in an aquifer system.</title>
        <authorList>
            <person name="Anantharaman K."/>
            <person name="Brown C.T."/>
            <person name="Hug L.A."/>
            <person name="Sharon I."/>
            <person name="Castelle C.J."/>
            <person name="Probst A.J."/>
            <person name="Thomas B.C."/>
            <person name="Singh A."/>
            <person name="Wilkins M.J."/>
            <person name="Karaoz U."/>
            <person name="Brodie E.L."/>
            <person name="Williams K.H."/>
            <person name="Hubbard S.S."/>
            <person name="Banfield J.F."/>
        </authorList>
    </citation>
    <scope>NUCLEOTIDE SEQUENCE [LARGE SCALE GENOMIC DNA]</scope>
</reference>
<evidence type="ECO:0000313" key="2">
    <source>
        <dbReference type="EMBL" id="OGF81863.1"/>
    </source>
</evidence>
<name>A0A1F5X203_9BACT</name>
<sequence>MRVMDYLIYHLPVTIIVVFIVASIIFFYFLKKHPDITIRFFVIPITIIIIAFLIYVFFSGAYLITLY</sequence>